<gene>
    <name evidence="2" type="ORF">FLJC2902T_01150</name>
</gene>
<reference evidence="2 3" key="1">
    <citation type="submission" date="2013-08" db="EMBL/GenBank/DDBJ databases">
        <title>Flavobacterium limnosediminis JC2902 genome sequencing.</title>
        <authorList>
            <person name="Lee K."/>
            <person name="Yi H."/>
            <person name="Park S."/>
            <person name="Chun J."/>
        </authorList>
    </citation>
    <scope>NUCLEOTIDE SEQUENCE [LARGE SCALE GENOMIC DNA]</scope>
    <source>
        <strain evidence="2 3">JC2902</strain>
    </source>
</reference>
<keyword evidence="3" id="KW-1185">Reference proteome</keyword>
<accession>V6SSJ2</accession>
<keyword evidence="1" id="KW-0472">Membrane</keyword>
<keyword evidence="1" id="KW-0812">Transmembrane</keyword>
<dbReference type="RefSeq" id="WP_023577824.1">
    <property type="nucleotide sequence ID" value="NZ_AVGG01000001.1"/>
</dbReference>
<dbReference type="EMBL" id="AVGG01000001">
    <property type="protein sequence ID" value="ESU29643.1"/>
    <property type="molecule type" value="Genomic_DNA"/>
</dbReference>
<evidence type="ECO:0000256" key="1">
    <source>
        <dbReference type="SAM" id="Phobius"/>
    </source>
</evidence>
<comment type="caution">
    <text evidence="2">The sequence shown here is derived from an EMBL/GenBank/DDBJ whole genome shotgun (WGS) entry which is preliminary data.</text>
</comment>
<evidence type="ECO:0000313" key="3">
    <source>
        <dbReference type="Proteomes" id="UP000018004"/>
    </source>
</evidence>
<organism evidence="2 3">
    <name type="scientific">Flavobacterium limnosediminis JC2902</name>
    <dbReference type="NCBI Taxonomy" id="1341181"/>
    <lineage>
        <taxon>Bacteria</taxon>
        <taxon>Pseudomonadati</taxon>
        <taxon>Bacteroidota</taxon>
        <taxon>Flavobacteriia</taxon>
        <taxon>Flavobacteriales</taxon>
        <taxon>Flavobacteriaceae</taxon>
        <taxon>Flavobacterium</taxon>
    </lineage>
</organism>
<dbReference type="AlphaFoldDB" id="V6SSJ2"/>
<dbReference type="OrthoDB" id="1151040at2"/>
<keyword evidence="1" id="KW-1133">Transmembrane helix</keyword>
<dbReference type="PATRIC" id="fig|1341181.4.peg.111"/>
<sequence length="61" mass="7126">MKILQYVHYVYLVMAVLFAYDGIVRLQNGENALLSFLFAAGAVFMFFFRRHFSNKIKSNSK</sequence>
<protein>
    <submittedName>
        <fullName evidence="2">Uncharacterized protein</fullName>
    </submittedName>
</protein>
<proteinExistence type="predicted"/>
<dbReference type="Proteomes" id="UP000018004">
    <property type="component" value="Unassembled WGS sequence"/>
</dbReference>
<evidence type="ECO:0000313" key="2">
    <source>
        <dbReference type="EMBL" id="ESU29643.1"/>
    </source>
</evidence>
<name>V6SSJ2_9FLAO</name>
<feature type="transmembrane region" description="Helical" evidence="1">
    <location>
        <begin position="32"/>
        <end position="48"/>
    </location>
</feature>
<feature type="transmembrane region" description="Helical" evidence="1">
    <location>
        <begin position="7"/>
        <end position="26"/>
    </location>
</feature>
<dbReference type="STRING" id="1341181.FLJC2902T_01150"/>